<evidence type="ECO:0000259" key="3">
    <source>
        <dbReference type="Pfam" id="PF23559"/>
    </source>
</evidence>
<gene>
    <name evidence="4" type="ORF">SEVIR_8G203766v2</name>
</gene>
<dbReference type="GO" id="GO:0009626">
    <property type="term" value="P:plant-type hypersensitive response"/>
    <property type="evidence" value="ECO:0007669"/>
    <property type="project" value="UniProtKB-ARBA"/>
</dbReference>
<keyword evidence="1" id="KW-0677">Repeat</keyword>
<dbReference type="PANTHER" id="PTHR23155">
    <property type="entry name" value="DISEASE RESISTANCE PROTEIN RP"/>
    <property type="match status" value="1"/>
</dbReference>
<dbReference type="SUPFAM" id="SSF52540">
    <property type="entry name" value="P-loop containing nucleoside triphosphate hydrolases"/>
    <property type="match status" value="1"/>
</dbReference>
<evidence type="ECO:0000256" key="1">
    <source>
        <dbReference type="ARBA" id="ARBA00022737"/>
    </source>
</evidence>
<dbReference type="GO" id="GO:0002758">
    <property type="term" value="P:innate immune response-activating signaling pathway"/>
    <property type="evidence" value="ECO:0007669"/>
    <property type="project" value="UniProtKB-ARBA"/>
</dbReference>
<dbReference type="Pfam" id="PF23559">
    <property type="entry name" value="WHD_DRP"/>
    <property type="match status" value="1"/>
</dbReference>
<dbReference type="FunFam" id="1.10.10.10:FF:000322">
    <property type="entry name" value="Probable disease resistance protein At1g63360"/>
    <property type="match status" value="1"/>
</dbReference>
<dbReference type="InterPro" id="IPR058922">
    <property type="entry name" value="WHD_DRP"/>
</dbReference>
<accession>A0A4U6TVQ5</accession>
<name>A0A4U6TVQ5_SETVI</name>
<dbReference type="GO" id="GO:0042742">
    <property type="term" value="P:defense response to bacterium"/>
    <property type="evidence" value="ECO:0007669"/>
    <property type="project" value="UniProtKB-ARBA"/>
</dbReference>
<feature type="domain" description="Disease resistance protein winged helix" evidence="3">
    <location>
        <begin position="98"/>
        <end position="170"/>
    </location>
</feature>
<keyword evidence="5" id="KW-1185">Reference proteome</keyword>
<dbReference type="InterPro" id="IPR044974">
    <property type="entry name" value="Disease_R_plants"/>
</dbReference>
<dbReference type="Gramene" id="TKW01817">
    <property type="protein sequence ID" value="TKW01817"/>
    <property type="gene ID" value="SEVIR_8G203766v2"/>
</dbReference>
<sequence>MIKRALPGNNVGNKIITTTRILNIAEQAGCAYKLPPISLNNSQKLFFRRIFGNDNKDNNEEEERCENNLDMENMRKILSFSYYVLSCHLRTYLLYLSMFPEDYEIEKDRLIMMWIGEDFIQCEKSGKSLFELGENYFTELINRSMIQPMHNSSDDMVPTCHVHDMVLDLICSLLSEENFVTILSDMGGTS</sequence>
<evidence type="ECO:0000313" key="4">
    <source>
        <dbReference type="EMBL" id="TKW01817.1"/>
    </source>
</evidence>
<keyword evidence="2" id="KW-0611">Plant defense</keyword>
<organism evidence="4 5">
    <name type="scientific">Setaria viridis</name>
    <name type="common">Green bristlegrass</name>
    <name type="synonym">Setaria italica subsp. viridis</name>
    <dbReference type="NCBI Taxonomy" id="4556"/>
    <lineage>
        <taxon>Eukaryota</taxon>
        <taxon>Viridiplantae</taxon>
        <taxon>Streptophyta</taxon>
        <taxon>Embryophyta</taxon>
        <taxon>Tracheophyta</taxon>
        <taxon>Spermatophyta</taxon>
        <taxon>Magnoliopsida</taxon>
        <taxon>Liliopsida</taxon>
        <taxon>Poales</taxon>
        <taxon>Poaceae</taxon>
        <taxon>PACMAD clade</taxon>
        <taxon>Panicoideae</taxon>
        <taxon>Panicodae</taxon>
        <taxon>Paniceae</taxon>
        <taxon>Cenchrinae</taxon>
        <taxon>Setaria</taxon>
    </lineage>
</organism>
<evidence type="ECO:0000256" key="2">
    <source>
        <dbReference type="ARBA" id="ARBA00022821"/>
    </source>
</evidence>
<dbReference type="EMBL" id="CM016559">
    <property type="protein sequence ID" value="TKW01817.1"/>
    <property type="molecule type" value="Genomic_DNA"/>
</dbReference>
<proteinExistence type="predicted"/>
<dbReference type="PANTHER" id="PTHR23155:SF1116">
    <property type="entry name" value="OS12G0273300 PROTEIN"/>
    <property type="match status" value="1"/>
</dbReference>
<reference evidence="4" key="1">
    <citation type="submission" date="2019-03" db="EMBL/GenBank/DDBJ databases">
        <title>WGS assembly of Setaria viridis.</title>
        <authorList>
            <person name="Huang P."/>
            <person name="Jenkins J."/>
            <person name="Grimwood J."/>
            <person name="Barry K."/>
            <person name="Healey A."/>
            <person name="Mamidi S."/>
            <person name="Sreedasyam A."/>
            <person name="Shu S."/>
            <person name="Feldman M."/>
            <person name="Wu J."/>
            <person name="Yu Y."/>
            <person name="Chen C."/>
            <person name="Johnson J."/>
            <person name="Rokhsar D."/>
            <person name="Baxter I."/>
            <person name="Schmutz J."/>
            <person name="Brutnell T."/>
            <person name="Kellogg E."/>
        </authorList>
    </citation>
    <scope>NUCLEOTIDE SEQUENCE [LARGE SCALE GENOMIC DNA]</scope>
</reference>
<dbReference type="InterPro" id="IPR036388">
    <property type="entry name" value="WH-like_DNA-bd_sf"/>
</dbReference>
<protein>
    <recommendedName>
        <fullName evidence="3">Disease resistance protein winged helix domain-containing protein</fullName>
    </recommendedName>
</protein>
<dbReference type="Proteomes" id="UP000298652">
    <property type="component" value="Chromosome 8"/>
</dbReference>
<dbReference type="AlphaFoldDB" id="A0A4U6TVQ5"/>
<dbReference type="Gene3D" id="1.10.10.10">
    <property type="entry name" value="Winged helix-like DNA-binding domain superfamily/Winged helix DNA-binding domain"/>
    <property type="match status" value="1"/>
</dbReference>
<evidence type="ECO:0000313" key="5">
    <source>
        <dbReference type="Proteomes" id="UP000298652"/>
    </source>
</evidence>
<dbReference type="InterPro" id="IPR027417">
    <property type="entry name" value="P-loop_NTPase"/>
</dbReference>